<dbReference type="InterPro" id="IPR006212">
    <property type="entry name" value="Furin_repeat"/>
</dbReference>
<evidence type="ECO:0000259" key="3">
    <source>
        <dbReference type="SMART" id="SM00181"/>
    </source>
</evidence>
<feature type="domain" description="EGF-like" evidence="3">
    <location>
        <begin position="240"/>
        <end position="277"/>
    </location>
</feature>
<feature type="compositionally biased region" description="Low complexity" evidence="1">
    <location>
        <begin position="116"/>
        <end position="152"/>
    </location>
</feature>
<keyword evidence="5" id="KW-1185">Reference proteome</keyword>
<dbReference type="PANTHER" id="PTHR23275:SF100">
    <property type="entry name" value="EGF-LIKE DOMAIN-CONTAINING PROTEIN"/>
    <property type="match status" value="1"/>
</dbReference>
<dbReference type="Proteomes" id="UP001470230">
    <property type="component" value="Unassembled WGS sequence"/>
</dbReference>
<dbReference type="InterPro" id="IPR009030">
    <property type="entry name" value="Growth_fac_rcpt_cys_sf"/>
</dbReference>
<evidence type="ECO:0000256" key="2">
    <source>
        <dbReference type="SAM" id="Phobius"/>
    </source>
</evidence>
<keyword evidence="2" id="KW-0812">Transmembrane</keyword>
<dbReference type="SUPFAM" id="SSF57184">
    <property type="entry name" value="Growth factor receptor domain"/>
    <property type="match status" value="3"/>
</dbReference>
<comment type="caution">
    <text evidence="4">The sequence shown here is derived from an EMBL/GenBank/DDBJ whole genome shotgun (WGS) entry which is preliminary data.</text>
</comment>
<feature type="domain" description="EGF-like" evidence="3">
    <location>
        <begin position="485"/>
        <end position="526"/>
    </location>
</feature>
<dbReference type="SMART" id="SM00261">
    <property type="entry name" value="FU"/>
    <property type="match status" value="4"/>
</dbReference>
<reference evidence="4 5" key="1">
    <citation type="submission" date="2024-04" db="EMBL/GenBank/DDBJ databases">
        <title>Tritrichomonas musculus Genome.</title>
        <authorList>
            <person name="Alves-Ferreira E."/>
            <person name="Grigg M."/>
            <person name="Lorenzi H."/>
            <person name="Galac M."/>
        </authorList>
    </citation>
    <scope>NUCLEOTIDE SEQUENCE [LARGE SCALE GENOMIC DNA]</scope>
    <source>
        <strain evidence="4 5">EAF2021</strain>
    </source>
</reference>
<evidence type="ECO:0000313" key="5">
    <source>
        <dbReference type="Proteomes" id="UP001470230"/>
    </source>
</evidence>
<feature type="domain" description="EGF-like" evidence="3">
    <location>
        <begin position="161"/>
        <end position="196"/>
    </location>
</feature>
<feature type="domain" description="EGF-like" evidence="3">
    <location>
        <begin position="394"/>
        <end position="430"/>
    </location>
</feature>
<keyword evidence="2" id="KW-1133">Transmembrane helix</keyword>
<sequence length="921" mass="99377">MFIFFFNLATFILKQNHNQDLLSKNQANRIVKATTIEGVKIEGIMQAGQKVKAILTPDSANDATEEEYNWEKICETKECIIPANAAIGSIIRVTVTGSGEFSGTVTSQFEVESGSEEPSSALPEEPSSALPEEPSSALPEEPSSALPEEPSSTGPVIDPNLCKKDNTNCDVCKSDDPSQCEKCKVGYEFNSQKICVSPETLKTCIDKVPNCASCDAVTATVCAGCIAGYKLNGGSCEQLSCASHISHCQECNESGGTFCTKCEEGYGKASRESSQCTVKCDESTTFKDGIFCKPKCHENCTTCDLDANGNAICYACAEGYVQGEGQAECRLKTCMDLEVDEKVGCLECNESDIMKCGKCDESLNFVLVDGKCQCPTEPEHHLHENMCKTAQQYSCLTVGGGTIENCHLCADETHCATCSDTYELEDGKCVSIKCDQIKDCNKCTKLNGNLQCISCDGGNKPNHDKTQCVKEAEEACTVDIVGCANCSNTNRIQCYVCDEASNFNKDPINGQCSCKPGYELVGSICLPPIEPVPPPPPVLPTKPVDFDSMFVEKNAGVETTNLTFNPDGYKFQNDVTYTLSVSAKNDIVMVPENANISSVSLKLGQRTSSDDPVQIIAPKVDNLNVEFGTDTSIAIPPSSKNIDLTGMGTITIVSTEQSNTIEIGKIVPSGSSDGESKGIVIESNATEIIIDEVQVFGQTTLKGLENGETKCSNLVLEGGSDISVEKVSLDRVFIGLLSTLTFDKPNVTVDNAEIKLLYNRTINQRHFPIRANRVKGVFPDFKKVKKVFMDTISSGDYIKTQEEEEEEFLVAHFTDEENNDKDAIYQSCLDLAGRYDYSNGFGSPQCVNSTDDGVYTDLLVKKTDPPKKDKGSKLSGGAIAGIVIACIVVVAAIIALLVYFLVIKKRNQSTTSTQGDSSIAI</sequence>
<accession>A0ABR2I7N1</accession>
<dbReference type="SMART" id="SM00181">
    <property type="entry name" value="EGF"/>
    <property type="match status" value="7"/>
</dbReference>
<dbReference type="EMBL" id="JAPFFF010000019">
    <property type="protein sequence ID" value="KAK8858129.1"/>
    <property type="molecule type" value="Genomic_DNA"/>
</dbReference>
<protein>
    <recommendedName>
        <fullName evidence="3">EGF-like domain-containing protein</fullName>
    </recommendedName>
</protein>
<feature type="domain" description="EGF-like" evidence="3">
    <location>
        <begin position="347"/>
        <end position="388"/>
    </location>
</feature>
<feature type="domain" description="EGF-like" evidence="3">
    <location>
        <begin position="203"/>
        <end position="237"/>
    </location>
</feature>
<gene>
    <name evidence="4" type="ORF">M9Y10_013229</name>
</gene>
<feature type="region of interest" description="Disordered" evidence="1">
    <location>
        <begin position="107"/>
        <end position="159"/>
    </location>
</feature>
<dbReference type="InterPro" id="IPR000742">
    <property type="entry name" value="EGF"/>
</dbReference>
<name>A0ABR2I7N1_9EUKA</name>
<evidence type="ECO:0000313" key="4">
    <source>
        <dbReference type="EMBL" id="KAK8858129.1"/>
    </source>
</evidence>
<feature type="domain" description="EGF-like" evidence="3">
    <location>
        <begin position="291"/>
        <end position="330"/>
    </location>
</feature>
<organism evidence="4 5">
    <name type="scientific">Tritrichomonas musculus</name>
    <dbReference type="NCBI Taxonomy" id="1915356"/>
    <lineage>
        <taxon>Eukaryota</taxon>
        <taxon>Metamonada</taxon>
        <taxon>Parabasalia</taxon>
        <taxon>Tritrichomonadida</taxon>
        <taxon>Tritrichomonadidae</taxon>
        <taxon>Tritrichomonas</taxon>
    </lineage>
</organism>
<evidence type="ECO:0000256" key="1">
    <source>
        <dbReference type="SAM" id="MobiDB-lite"/>
    </source>
</evidence>
<keyword evidence="2" id="KW-0472">Membrane</keyword>
<feature type="transmembrane region" description="Helical" evidence="2">
    <location>
        <begin position="878"/>
        <end position="902"/>
    </location>
</feature>
<dbReference type="PANTHER" id="PTHR23275">
    <property type="entry name" value="CABRIOLET.-RELATED"/>
    <property type="match status" value="1"/>
</dbReference>
<dbReference type="InterPro" id="IPR052798">
    <property type="entry name" value="Giardia_VSA"/>
</dbReference>
<proteinExistence type="predicted"/>